<protein>
    <recommendedName>
        <fullName evidence="7">Reverse transcriptase zinc-binding domain-containing protein</fullName>
    </recommendedName>
</protein>
<dbReference type="Gramene" id="QL05p009436:mrna">
    <property type="protein sequence ID" value="QL05p009436:mrna"/>
    <property type="gene ID" value="QL05p009436"/>
</dbReference>
<dbReference type="AlphaFoldDB" id="A0A7N2LN56"/>
<dbReference type="FunCoup" id="A0A7N2LN56">
    <property type="interactions" value="2068"/>
</dbReference>
<comment type="similarity">
    <text evidence="2">Belongs to the eukaryotic RPA49/POLR1E RNA polymerase subunit family.</text>
</comment>
<evidence type="ECO:0000256" key="2">
    <source>
        <dbReference type="ARBA" id="ARBA00009430"/>
    </source>
</evidence>
<evidence type="ECO:0000256" key="4">
    <source>
        <dbReference type="ARBA" id="ARBA00023163"/>
    </source>
</evidence>
<dbReference type="Pfam" id="PF13966">
    <property type="entry name" value="zf-RVT"/>
    <property type="match status" value="1"/>
</dbReference>
<evidence type="ECO:0000259" key="7">
    <source>
        <dbReference type="Pfam" id="PF13966"/>
    </source>
</evidence>
<feature type="region of interest" description="Disordered" evidence="6">
    <location>
        <begin position="1"/>
        <end position="102"/>
    </location>
</feature>
<sequence length="651" mass="74520">MNSDPEDAKSPQTQNHETPPKKKKKNKHKTPQPPPQPPSPPPPSPPVQAKVQALKENPKKFPPFVAYFPSGYDPAKNHSNSEQIDGHESAPSVKVYRSQERPQRVEMVVTPTGSNVDFVGSNYSGESTGGHHCSYALGVFDKESQSLKIVPVAFDKVFRLEPKVRGLEAADKKTESPVKEELSAVKKADRFRELTNLYGTKKARNEAKKKHSLNQEDDPNSQKVLDRKIKEVKINKEALIGSDGAEATVARNIPPYDANATMPQEAYPLDKIILMGEWDYIADIFELLQEKPKLASNAYPTFVSNRIDKLQGIQICSPVKNGALGIRWLRRFNSSLLAKWLWRYGLENDALWRRVIGAKYGNEWGGWCTKFVSGAYGVCLWKFIRSGWLNFSKFIRSSDASVFEVMRCANGRISWDLQFRRLENDQESHSLDLFLVLIYSTKVPPQVAFFSWTVALDKILTIDNLWKRHLVVLEWCFMCKRCGESVDHLLLHCPIAFEMWSMIFCLFGVCWVMPQRDEAEKRTLCCIFSYITHLIKFRDQHSMDAFSSAKGHKIPGILRNRFSTMFADQLSKRLSAEKNDLLISYILVLTLYADEFRTDPADIAKDLRMSPINLRAHFEHLGCKLSRQDKLQIFTLPLPLQFPILRQKRRR</sequence>
<dbReference type="PANTHER" id="PTHR14440">
    <property type="entry name" value="DNA-DIRECTED RNA POLYMERASE I SUBUNIT RPA49"/>
    <property type="match status" value="1"/>
</dbReference>
<dbReference type="Pfam" id="PF06870">
    <property type="entry name" value="RNA_pol_I_A49"/>
    <property type="match status" value="2"/>
</dbReference>
<keyword evidence="5" id="KW-0539">Nucleus</keyword>
<proteinExistence type="inferred from homology"/>
<keyword evidence="4" id="KW-0804">Transcription</keyword>
<dbReference type="GO" id="GO:0000428">
    <property type="term" value="C:DNA-directed RNA polymerase complex"/>
    <property type="evidence" value="ECO:0007669"/>
    <property type="project" value="UniProtKB-KW"/>
</dbReference>
<feature type="region of interest" description="Disordered" evidence="6">
    <location>
        <begin position="202"/>
        <end position="222"/>
    </location>
</feature>
<dbReference type="GO" id="GO:0005730">
    <property type="term" value="C:nucleolus"/>
    <property type="evidence" value="ECO:0007669"/>
    <property type="project" value="UniProtKB-SubCell"/>
</dbReference>
<feature type="compositionally biased region" description="Basic residues" evidence="6">
    <location>
        <begin position="21"/>
        <end position="30"/>
    </location>
</feature>
<dbReference type="InterPro" id="IPR009668">
    <property type="entry name" value="RNA_pol-assoc_fac_A49-like"/>
</dbReference>
<organism evidence="8 9">
    <name type="scientific">Quercus lobata</name>
    <name type="common">Valley oak</name>
    <dbReference type="NCBI Taxonomy" id="97700"/>
    <lineage>
        <taxon>Eukaryota</taxon>
        <taxon>Viridiplantae</taxon>
        <taxon>Streptophyta</taxon>
        <taxon>Embryophyta</taxon>
        <taxon>Tracheophyta</taxon>
        <taxon>Spermatophyta</taxon>
        <taxon>Magnoliopsida</taxon>
        <taxon>eudicotyledons</taxon>
        <taxon>Gunneridae</taxon>
        <taxon>Pentapetalae</taxon>
        <taxon>rosids</taxon>
        <taxon>fabids</taxon>
        <taxon>Fagales</taxon>
        <taxon>Fagaceae</taxon>
        <taxon>Quercus</taxon>
    </lineage>
</organism>
<name>A0A7N2LN56_QUELO</name>
<dbReference type="EMBL" id="LRBV02000005">
    <property type="status" value="NOT_ANNOTATED_CDS"/>
    <property type="molecule type" value="Genomic_DNA"/>
</dbReference>
<reference evidence="8" key="2">
    <citation type="submission" date="2021-01" db="UniProtKB">
        <authorList>
            <consortium name="EnsemblPlants"/>
        </authorList>
    </citation>
    <scope>IDENTIFICATION</scope>
</reference>
<dbReference type="InParanoid" id="A0A7N2LN56"/>
<dbReference type="GO" id="GO:0003677">
    <property type="term" value="F:DNA binding"/>
    <property type="evidence" value="ECO:0007669"/>
    <property type="project" value="InterPro"/>
</dbReference>
<evidence type="ECO:0000313" key="8">
    <source>
        <dbReference type="EnsemblPlants" id="QL05p009436:mrna"/>
    </source>
</evidence>
<keyword evidence="3" id="KW-0240">DNA-directed RNA polymerase</keyword>
<keyword evidence="9" id="KW-1185">Reference proteome</keyword>
<evidence type="ECO:0000256" key="1">
    <source>
        <dbReference type="ARBA" id="ARBA00004604"/>
    </source>
</evidence>
<dbReference type="InterPro" id="IPR026960">
    <property type="entry name" value="RVT-Znf"/>
</dbReference>
<comment type="subcellular location">
    <subcellularLocation>
        <location evidence="1">Nucleus</location>
        <location evidence="1">Nucleolus</location>
    </subcellularLocation>
</comment>
<accession>A0A7N2LN56</accession>
<evidence type="ECO:0000256" key="6">
    <source>
        <dbReference type="SAM" id="MobiDB-lite"/>
    </source>
</evidence>
<evidence type="ECO:0000313" key="9">
    <source>
        <dbReference type="Proteomes" id="UP000594261"/>
    </source>
</evidence>
<evidence type="ECO:0000256" key="3">
    <source>
        <dbReference type="ARBA" id="ARBA00022478"/>
    </source>
</evidence>
<dbReference type="Proteomes" id="UP000594261">
    <property type="component" value="Chromosome 5"/>
</dbReference>
<evidence type="ECO:0000256" key="5">
    <source>
        <dbReference type="ARBA" id="ARBA00023242"/>
    </source>
</evidence>
<dbReference type="EnsemblPlants" id="QL05p009436:mrna">
    <property type="protein sequence ID" value="QL05p009436:mrna"/>
    <property type="gene ID" value="QL05p009436"/>
</dbReference>
<dbReference type="GO" id="GO:0006351">
    <property type="term" value="P:DNA-templated transcription"/>
    <property type="evidence" value="ECO:0007669"/>
    <property type="project" value="InterPro"/>
</dbReference>
<reference evidence="8 9" key="1">
    <citation type="journal article" date="2016" name="G3 (Bethesda)">
        <title>First Draft Assembly and Annotation of the Genome of a California Endemic Oak Quercus lobata Nee (Fagaceae).</title>
        <authorList>
            <person name="Sork V.L."/>
            <person name="Fitz-Gibbon S.T."/>
            <person name="Puiu D."/>
            <person name="Crepeau M."/>
            <person name="Gugger P.F."/>
            <person name="Sherman R."/>
            <person name="Stevens K."/>
            <person name="Langley C.H."/>
            <person name="Pellegrini M."/>
            <person name="Salzberg S.L."/>
        </authorList>
    </citation>
    <scope>NUCLEOTIDE SEQUENCE [LARGE SCALE GENOMIC DNA]</scope>
    <source>
        <strain evidence="8 9">cv. SW786</strain>
    </source>
</reference>
<feature type="compositionally biased region" description="Pro residues" evidence="6">
    <location>
        <begin position="31"/>
        <end position="46"/>
    </location>
</feature>
<feature type="domain" description="Reverse transcriptase zinc-binding" evidence="7">
    <location>
        <begin position="435"/>
        <end position="500"/>
    </location>
</feature>